<sequence>MKDTDNPVLNTFRWCCFFTSQSKQLNLLLSSSLHWSNAELLVGAGLSFFPVWPEFYGQLLSWPVGHHPAHQSQWNPVLTAAWSASPPEACRIYLSFSLQIHPPLVLTLQPAL</sequence>
<keyword evidence="2" id="KW-1185">Reference proteome</keyword>
<dbReference type="Ensembl" id="ENSCJPT00005025951.1">
    <property type="protein sequence ID" value="ENSCJPP00005018687.1"/>
    <property type="gene ID" value="ENSCJPG00005015201.1"/>
</dbReference>
<dbReference type="GeneTree" id="ENSGT00980000199378"/>
<reference evidence="1" key="2">
    <citation type="submission" date="2025-08" db="UniProtKB">
        <authorList>
            <consortium name="Ensembl"/>
        </authorList>
    </citation>
    <scope>IDENTIFICATION</scope>
</reference>
<proteinExistence type="predicted"/>
<dbReference type="Proteomes" id="UP000694412">
    <property type="component" value="Chromosome 22"/>
</dbReference>
<organism evidence="1 2">
    <name type="scientific">Coturnix japonica</name>
    <name type="common">Japanese quail</name>
    <name type="synonym">Coturnix coturnix japonica</name>
    <dbReference type="NCBI Taxonomy" id="93934"/>
    <lineage>
        <taxon>Eukaryota</taxon>
        <taxon>Metazoa</taxon>
        <taxon>Chordata</taxon>
        <taxon>Craniata</taxon>
        <taxon>Vertebrata</taxon>
        <taxon>Euteleostomi</taxon>
        <taxon>Archelosauria</taxon>
        <taxon>Archosauria</taxon>
        <taxon>Dinosauria</taxon>
        <taxon>Saurischia</taxon>
        <taxon>Theropoda</taxon>
        <taxon>Coelurosauria</taxon>
        <taxon>Aves</taxon>
        <taxon>Neognathae</taxon>
        <taxon>Galloanserae</taxon>
        <taxon>Galliformes</taxon>
        <taxon>Phasianidae</taxon>
        <taxon>Perdicinae</taxon>
        <taxon>Coturnix</taxon>
    </lineage>
</organism>
<reference evidence="1" key="1">
    <citation type="submission" date="2015-11" db="EMBL/GenBank/DDBJ databases">
        <authorList>
            <consortium name="International Coturnix japonica Genome Analysis Consortium"/>
            <person name="Warren W."/>
            <person name="Burt D.W."/>
            <person name="Antin P.B."/>
            <person name="Lanford R."/>
            <person name="Gros J."/>
            <person name="Wilson R.K."/>
        </authorList>
    </citation>
    <scope>NUCLEOTIDE SEQUENCE [LARGE SCALE GENOMIC DNA]</scope>
</reference>
<protein>
    <submittedName>
        <fullName evidence="1">Uncharacterized protein</fullName>
    </submittedName>
</protein>
<accession>A0A8C2TY47</accession>
<evidence type="ECO:0000313" key="1">
    <source>
        <dbReference type="Ensembl" id="ENSCJPP00005018687.1"/>
    </source>
</evidence>
<dbReference type="AlphaFoldDB" id="A0A8C2TY47"/>
<evidence type="ECO:0000313" key="2">
    <source>
        <dbReference type="Proteomes" id="UP000694412"/>
    </source>
</evidence>
<name>A0A8C2TY47_COTJA</name>
<reference evidence="1" key="3">
    <citation type="submission" date="2025-09" db="UniProtKB">
        <authorList>
            <consortium name="Ensembl"/>
        </authorList>
    </citation>
    <scope>IDENTIFICATION</scope>
</reference>